<dbReference type="AlphaFoldDB" id="A0A6C1BA88"/>
<feature type="transmembrane region" description="Helical" evidence="1">
    <location>
        <begin position="60"/>
        <end position="80"/>
    </location>
</feature>
<keyword evidence="1" id="KW-0812">Transmembrane</keyword>
<dbReference type="RefSeq" id="WP_173768387.1">
    <property type="nucleotide sequence ID" value="NZ_CP048836.1"/>
</dbReference>
<dbReference type="KEGG" id="azq:G3580_19495"/>
<accession>A0A6C1BA88</accession>
<evidence type="ECO:0000313" key="3">
    <source>
        <dbReference type="Proteomes" id="UP000501991"/>
    </source>
</evidence>
<sequence length="127" mass="12966">MTYILQIALLVIGGAIALAAFGNGKAIFGLGILAFCGVSICALAFSNTDPSGQHPAAKRWLLAGLLFGFAAFFVVIVGSVVEFSAGNTSSGARLLGGAVFGATLVATHFKRLISVFCSPVRESDING</sequence>
<organism evidence="2 3">
    <name type="scientific">Nitrogeniibacter mangrovi</name>
    <dbReference type="NCBI Taxonomy" id="2016596"/>
    <lineage>
        <taxon>Bacteria</taxon>
        <taxon>Pseudomonadati</taxon>
        <taxon>Pseudomonadota</taxon>
        <taxon>Betaproteobacteria</taxon>
        <taxon>Rhodocyclales</taxon>
        <taxon>Zoogloeaceae</taxon>
        <taxon>Nitrogeniibacter</taxon>
    </lineage>
</organism>
<dbReference type="EMBL" id="CP048836">
    <property type="protein sequence ID" value="QID19608.1"/>
    <property type="molecule type" value="Genomic_DNA"/>
</dbReference>
<dbReference type="Proteomes" id="UP000501991">
    <property type="component" value="Chromosome"/>
</dbReference>
<name>A0A6C1BA88_9RHOO</name>
<evidence type="ECO:0000313" key="2">
    <source>
        <dbReference type="EMBL" id="QID19608.1"/>
    </source>
</evidence>
<keyword evidence="1" id="KW-0472">Membrane</keyword>
<evidence type="ECO:0000256" key="1">
    <source>
        <dbReference type="SAM" id="Phobius"/>
    </source>
</evidence>
<feature type="transmembrane region" description="Helical" evidence="1">
    <location>
        <begin position="92"/>
        <end position="109"/>
    </location>
</feature>
<reference evidence="2 3" key="1">
    <citation type="submission" date="2020-02" db="EMBL/GenBank/DDBJ databases">
        <title>Nitrogenibacter mangrovi gen. nov., sp. nov. isolated from mangrove sediment, a denitrifying betaproteobacterium.</title>
        <authorList>
            <person name="Liao H."/>
            <person name="Tian Y."/>
        </authorList>
    </citation>
    <scope>NUCLEOTIDE SEQUENCE [LARGE SCALE GENOMIC DNA]</scope>
    <source>
        <strain evidence="2 3">M9-3-2</strain>
    </source>
</reference>
<protein>
    <submittedName>
        <fullName evidence="2">Uncharacterized protein</fullName>
    </submittedName>
</protein>
<gene>
    <name evidence="2" type="ORF">G3580_19495</name>
</gene>
<proteinExistence type="predicted"/>
<keyword evidence="3" id="KW-1185">Reference proteome</keyword>
<feature type="transmembrane region" description="Helical" evidence="1">
    <location>
        <begin position="27"/>
        <end position="48"/>
    </location>
</feature>
<keyword evidence="1" id="KW-1133">Transmembrane helix</keyword>